<comment type="caution">
    <text evidence="2">The sequence shown here is derived from an EMBL/GenBank/DDBJ whole genome shotgun (WGS) entry which is preliminary data.</text>
</comment>
<feature type="transmembrane region" description="Helical" evidence="1">
    <location>
        <begin position="258"/>
        <end position="282"/>
    </location>
</feature>
<dbReference type="AlphaFoldDB" id="A0A397GRJ0"/>
<sequence length="327" mass="37155">MTVGVISSSSTAYLRRPREILFPVIALIMAHFAGFLIFFVVKNHFILSKISNFFGIEGYLFTLTITINISAIITIGLIKAFHNRTHDNEKYRQQQQEQKRLLQPDAAPDWIILKSFTLAFTAMIISCLSVLNFSLAVFVSLMVIIPFSLFQPINNNNNNYYNFNNNCHTEQHHFINSKVSTINSKFINSSSLSSSSPSSSIEHSVVKDTFLDGIEKKEKEKIVEDNENNNNTTTTNNNKIVIVSPSISQQILSKKSSLLLLNFLQLLILIIISPPGILIISGTNLEEFLSWIIMEYELFGSYLLPFICCLYWPNILIYVVIIFLPIK</sequence>
<proteinExistence type="predicted"/>
<name>A0A397GRJ0_9GLOM</name>
<dbReference type="EMBL" id="PQFF01000398">
    <property type="protein sequence ID" value="RHZ52889.1"/>
    <property type="molecule type" value="Genomic_DNA"/>
</dbReference>
<dbReference type="InterPro" id="IPR007246">
    <property type="entry name" value="Gaa1"/>
</dbReference>
<keyword evidence="1" id="KW-0472">Membrane</keyword>
<keyword evidence="1" id="KW-1133">Transmembrane helix</keyword>
<evidence type="ECO:0000313" key="2">
    <source>
        <dbReference type="EMBL" id="RHZ52889.1"/>
    </source>
</evidence>
<protein>
    <submittedName>
        <fullName evidence="2">Uncharacterized protein</fullName>
    </submittedName>
</protein>
<feature type="transmembrane region" description="Helical" evidence="1">
    <location>
        <begin position="53"/>
        <end position="78"/>
    </location>
</feature>
<feature type="transmembrane region" description="Helical" evidence="1">
    <location>
        <begin position="20"/>
        <end position="41"/>
    </location>
</feature>
<keyword evidence="3" id="KW-1185">Reference proteome</keyword>
<dbReference type="Proteomes" id="UP000266861">
    <property type="component" value="Unassembled WGS sequence"/>
</dbReference>
<dbReference type="GO" id="GO:0042765">
    <property type="term" value="C:GPI-anchor transamidase complex"/>
    <property type="evidence" value="ECO:0007669"/>
    <property type="project" value="InterPro"/>
</dbReference>
<feature type="transmembrane region" description="Helical" evidence="1">
    <location>
        <begin position="118"/>
        <end position="145"/>
    </location>
</feature>
<evidence type="ECO:0000256" key="1">
    <source>
        <dbReference type="SAM" id="Phobius"/>
    </source>
</evidence>
<feature type="transmembrane region" description="Helical" evidence="1">
    <location>
        <begin position="302"/>
        <end position="326"/>
    </location>
</feature>
<keyword evidence="1" id="KW-0812">Transmembrane</keyword>
<dbReference type="OrthoDB" id="445301at2759"/>
<dbReference type="Pfam" id="PF04114">
    <property type="entry name" value="Gaa1"/>
    <property type="match status" value="1"/>
</dbReference>
<reference evidence="2 3" key="1">
    <citation type="submission" date="2018-08" db="EMBL/GenBank/DDBJ databases">
        <title>Genome and evolution of the arbuscular mycorrhizal fungus Diversispora epigaea (formerly Glomus versiforme) and its bacterial endosymbionts.</title>
        <authorList>
            <person name="Sun X."/>
            <person name="Fei Z."/>
            <person name="Harrison M."/>
        </authorList>
    </citation>
    <scope>NUCLEOTIDE SEQUENCE [LARGE SCALE GENOMIC DNA]</scope>
    <source>
        <strain evidence="2 3">IT104</strain>
    </source>
</reference>
<evidence type="ECO:0000313" key="3">
    <source>
        <dbReference type="Proteomes" id="UP000266861"/>
    </source>
</evidence>
<gene>
    <name evidence="2" type="ORF">Glove_456g25</name>
</gene>
<accession>A0A397GRJ0</accession>
<organism evidence="2 3">
    <name type="scientific">Diversispora epigaea</name>
    <dbReference type="NCBI Taxonomy" id="1348612"/>
    <lineage>
        <taxon>Eukaryota</taxon>
        <taxon>Fungi</taxon>
        <taxon>Fungi incertae sedis</taxon>
        <taxon>Mucoromycota</taxon>
        <taxon>Glomeromycotina</taxon>
        <taxon>Glomeromycetes</taxon>
        <taxon>Diversisporales</taxon>
        <taxon>Diversisporaceae</taxon>
        <taxon>Diversispora</taxon>
    </lineage>
</organism>
<dbReference type="STRING" id="1348612.A0A397GRJ0"/>